<evidence type="ECO:0008006" key="3">
    <source>
        <dbReference type="Google" id="ProtNLM"/>
    </source>
</evidence>
<dbReference type="AlphaFoldDB" id="A0A7Z7HNC4"/>
<name>A0A7Z7HNC4_9PROT</name>
<proteinExistence type="predicted"/>
<dbReference type="RefSeq" id="WP_154715654.1">
    <property type="nucleotide sequence ID" value="NZ_LT837803.1"/>
</dbReference>
<evidence type="ECO:0000313" key="2">
    <source>
        <dbReference type="Proteomes" id="UP000242886"/>
    </source>
</evidence>
<accession>A0A7Z7HNC4</accession>
<keyword evidence="2" id="KW-1185">Reference proteome</keyword>
<evidence type="ECO:0000313" key="1">
    <source>
        <dbReference type="EMBL" id="SMB21059.1"/>
    </source>
</evidence>
<reference evidence="1" key="1">
    <citation type="submission" date="2017-03" db="EMBL/GenBank/DDBJ databases">
        <authorList>
            <consortium name="AG Boll"/>
        </authorList>
    </citation>
    <scope>NUCLEOTIDE SEQUENCE [LARGE SCALE GENOMIC DNA]</scope>
    <source>
        <strain evidence="1">Chol</strain>
    </source>
</reference>
<organism evidence="1 2">
    <name type="scientific">Sterolibacterium denitrificans</name>
    <dbReference type="NCBI Taxonomy" id="157592"/>
    <lineage>
        <taxon>Bacteria</taxon>
        <taxon>Pseudomonadati</taxon>
        <taxon>Pseudomonadota</taxon>
        <taxon>Betaproteobacteria</taxon>
        <taxon>Nitrosomonadales</taxon>
        <taxon>Sterolibacteriaceae</taxon>
        <taxon>Sterolibacterium</taxon>
    </lineage>
</organism>
<protein>
    <recommendedName>
        <fullName evidence="3">HD/PDEase domain-containing protein</fullName>
    </recommendedName>
</protein>
<dbReference type="Proteomes" id="UP000242886">
    <property type="component" value="Chromosome SDENCHOL"/>
</dbReference>
<dbReference type="EMBL" id="LT837803">
    <property type="protein sequence ID" value="SMB21059.1"/>
    <property type="molecule type" value="Genomic_DNA"/>
</dbReference>
<gene>
    <name evidence="1" type="ORF">SDENCHOL_10073</name>
</gene>
<sequence>MSPQLRHSDPTGTVDFQDPGAVFSAIDQLLTRRYGEDYGRPLLRQAIDDLAAAFRGKHPGLLRCDTHYHDLRHALDTGLAMARLIDGHGIETAPAAAEHLDAGHALLGVLLALYHDIGLLRRHDEHHLTGASLTPIHEARGVAFMRDYLSRPAMAPLAHLAGKAQLIMITRLFWHLPADTAPLDRALACLLGTADIVSQLADRYYLEKCRDFLFIEFSACGLAGAPDLAYPDPEALLRETPAFYTGMLSARIREEYDSADRYLKAHFDGSCPYEAAINRNFRFLAELLDESRLERLHRQPQRLIDTTAPGGA</sequence>